<comment type="caution">
    <text evidence="2">The sequence shown here is derived from an EMBL/GenBank/DDBJ whole genome shotgun (WGS) entry which is preliminary data.</text>
</comment>
<reference evidence="2 3" key="1">
    <citation type="submission" date="2018-06" db="EMBL/GenBank/DDBJ databases">
        <title>Extensive metabolic versatility and redundancy in microbially diverse, dynamic hydrothermal sediments.</title>
        <authorList>
            <person name="Dombrowski N."/>
            <person name="Teske A."/>
            <person name="Baker B.J."/>
        </authorList>
    </citation>
    <scope>NUCLEOTIDE SEQUENCE [LARGE SCALE GENOMIC DNA]</scope>
    <source>
        <strain evidence="2">B79_G16</strain>
    </source>
</reference>
<dbReference type="InterPro" id="IPR017850">
    <property type="entry name" value="Alkaline_phosphatase_core_sf"/>
</dbReference>
<dbReference type="AlphaFoldDB" id="A0A420ZBB6"/>
<proteinExistence type="predicted"/>
<accession>A0A420ZBB6</accession>
<dbReference type="PANTHER" id="PTHR43751">
    <property type="entry name" value="SULFATASE"/>
    <property type="match status" value="1"/>
</dbReference>
<evidence type="ECO:0000313" key="3">
    <source>
        <dbReference type="Proteomes" id="UP000281261"/>
    </source>
</evidence>
<dbReference type="PANTHER" id="PTHR43751:SF3">
    <property type="entry name" value="SULFATASE N-TERMINAL DOMAIN-CONTAINING PROTEIN"/>
    <property type="match status" value="1"/>
</dbReference>
<dbReference type="InterPro" id="IPR052701">
    <property type="entry name" value="GAG_Ulvan_Degrading_Sulfatases"/>
</dbReference>
<dbReference type="SUPFAM" id="SSF53649">
    <property type="entry name" value="Alkaline phosphatase-like"/>
    <property type="match status" value="1"/>
</dbReference>
<feature type="domain" description="Sulfatase N-terminal" evidence="1">
    <location>
        <begin position="3"/>
        <end position="309"/>
    </location>
</feature>
<evidence type="ECO:0000259" key="1">
    <source>
        <dbReference type="Pfam" id="PF00884"/>
    </source>
</evidence>
<sequence length="457" mass="52722">MKPNIILIIMDTVRADRLPMWGGKDTTPYLEKLCEEAIAYNNAIAPAPWTTPSHASIFSGLYPWEHNINMFEDHLGGRFYLISEMLSRAGYATLGITNNPWISSSFGFERGFQEFIEVFRKSRPRLLCDKIKKNLFIIDDGADYTNKHIKKFVQVKCKERPFFVFVNYMEAHQPYYPKRPFHKKYITQGVWRCVLRNNKYLDDREEIFLGRKEIDPEDIGIIKKLYDSEISYLDGKIGELLDFLRQNDLFDETVVIVASDHGETFGETEIGEGRLVGHHFSLCNNLIKIPLIIKPIGNNASKQIEVPVSLTCLHGAIKETLRTNEFPELQNVETSRKNVMASYITPPSYLKRTFKTLSAGNELLGPFKKNLRAIFSEDGRFKIIKDVVKNDIELFDLHEDKVETNNVATQGKYRQILDELGHKLEESSRQEKDVEREVSRGKADGLIRKQLEDLGYL</sequence>
<dbReference type="CDD" id="cd16148">
    <property type="entry name" value="sulfatase_like"/>
    <property type="match status" value="1"/>
</dbReference>
<name>A0A420ZBB6_UNCK3</name>
<dbReference type="EMBL" id="QMNG01000082">
    <property type="protein sequence ID" value="RLC36129.1"/>
    <property type="molecule type" value="Genomic_DNA"/>
</dbReference>
<dbReference type="Proteomes" id="UP000281261">
    <property type="component" value="Unassembled WGS sequence"/>
</dbReference>
<dbReference type="Pfam" id="PF00884">
    <property type="entry name" value="Sulfatase"/>
    <property type="match status" value="1"/>
</dbReference>
<organism evidence="2 3">
    <name type="scientific">candidate division Kazan bacterium</name>
    <dbReference type="NCBI Taxonomy" id="2202143"/>
    <lineage>
        <taxon>Bacteria</taxon>
        <taxon>Bacteria division Kazan-3B-28</taxon>
    </lineage>
</organism>
<dbReference type="InterPro" id="IPR000917">
    <property type="entry name" value="Sulfatase_N"/>
</dbReference>
<dbReference type="Gene3D" id="3.40.720.10">
    <property type="entry name" value="Alkaline Phosphatase, subunit A"/>
    <property type="match status" value="1"/>
</dbReference>
<evidence type="ECO:0000313" key="2">
    <source>
        <dbReference type="EMBL" id="RLC36129.1"/>
    </source>
</evidence>
<gene>
    <name evidence="2" type="ORF">DRH29_05190</name>
</gene>
<protein>
    <recommendedName>
        <fullName evidence="1">Sulfatase N-terminal domain-containing protein</fullName>
    </recommendedName>
</protein>